<name>A0A2N1MTD6_9GLOM</name>
<sequence length="239" mass="26959">MAEARRQPLYNIIATIFAKHDQYTGQEPPDEYLDKVWNSISHLEPNMTALENANVGDFNDVIKYGLLKSKLGGKYLPVPNNDPYAGGNPAINSPATLRTWMRAKYQRETIGTQQSAIQRLSQERFLPTDSPNTYEKRIRPLLLGVANNDATALSFLKNHLSGDFYTWMKIANPANIDAYFTELKNLWLERNPAISSQASFQQISTSQEIAPTLQKDDFKIRLARDLSYSGIATDDATLE</sequence>
<reference evidence="1 2" key="2">
    <citation type="submission" date="2017-10" db="EMBL/GenBank/DDBJ databases">
        <title>Extensive intraspecific genome diversity in a model arbuscular mycorrhizal fungus.</title>
        <authorList>
            <person name="Chen E.C.H."/>
            <person name="Morin E."/>
            <person name="Baudet D."/>
            <person name="Noel J."/>
            <person name="Ndikumana S."/>
            <person name="Charron P."/>
            <person name="St-Onge C."/>
            <person name="Giorgi J."/>
            <person name="Grigoriev I.V."/>
            <person name="Roux C."/>
            <person name="Martin F.M."/>
            <person name="Corradi N."/>
        </authorList>
    </citation>
    <scope>NUCLEOTIDE SEQUENCE [LARGE SCALE GENOMIC DNA]</scope>
    <source>
        <strain evidence="1 2">C2</strain>
    </source>
</reference>
<dbReference type="AlphaFoldDB" id="A0A2N1MTD6"/>
<accession>A0A2N1MTD6</accession>
<comment type="caution">
    <text evidence="1">The sequence shown here is derived from an EMBL/GenBank/DDBJ whole genome shotgun (WGS) entry which is preliminary data.</text>
</comment>
<dbReference type="Proteomes" id="UP000233469">
    <property type="component" value="Unassembled WGS sequence"/>
</dbReference>
<dbReference type="EMBL" id="LLXL01001362">
    <property type="protein sequence ID" value="PKK64880.1"/>
    <property type="molecule type" value="Genomic_DNA"/>
</dbReference>
<gene>
    <name evidence="1" type="ORF">RhiirC2_786904</name>
</gene>
<reference evidence="1 2" key="1">
    <citation type="submission" date="2016-04" db="EMBL/GenBank/DDBJ databases">
        <title>Genome analyses suggest a sexual origin of heterokaryosis in a supposedly ancient asexual fungus.</title>
        <authorList>
            <person name="Ropars J."/>
            <person name="Sedzielewska K."/>
            <person name="Noel J."/>
            <person name="Charron P."/>
            <person name="Farinelli L."/>
            <person name="Marton T."/>
            <person name="Kruger M."/>
            <person name="Pelin A."/>
            <person name="Brachmann A."/>
            <person name="Corradi N."/>
        </authorList>
    </citation>
    <scope>NUCLEOTIDE SEQUENCE [LARGE SCALE GENOMIC DNA]</scope>
    <source>
        <strain evidence="1 2">C2</strain>
    </source>
</reference>
<evidence type="ECO:0000313" key="2">
    <source>
        <dbReference type="Proteomes" id="UP000233469"/>
    </source>
</evidence>
<dbReference type="VEuPathDB" id="FungiDB:FUN_016640"/>
<evidence type="ECO:0000313" key="1">
    <source>
        <dbReference type="EMBL" id="PKK64880.1"/>
    </source>
</evidence>
<proteinExistence type="predicted"/>
<protein>
    <submittedName>
        <fullName evidence="1">Uncharacterized protein</fullName>
    </submittedName>
</protein>
<organism evidence="1 2">
    <name type="scientific">Rhizophagus irregularis</name>
    <dbReference type="NCBI Taxonomy" id="588596"/>
    <lineage>
        <taxon>Eukaryota</taxon>
        <taxon>Fungi</taxon>
        <taxon>Fungi incertae sedis</taxon>
        <taxon>Mucoromycota</taxon>
        <taxon>Glomeromycotina</taxon>
        <taxon>Glomeromycetes</taxon>
        <taxon>Glomerales</taxon>
        <taxon>Glomeraceae</taxon>
        <taxon>Rhizophagus</taxon>
    </lineage>
</organism>
<dbReference type="VEuPathDB" id="FungiDB:RhiirFUN_025750"/>